<comment type="caution">
    <text evidence="1">The sequence shown here is derived from an EMBL/GenBank/DDBJ whole genome shotgun (WGS) entry which is preliminary data.</text>
</comment>
<proteinExistence type="predicted"/>
<dbReference type="AlphaFoldDB" id="A0A084J820"/>
<reference evidence="1 2" key="1">
    <citation type="submission" date="2014-07" db="EMBL/GenBank/DDBJ databases">
        <title>Draft genome of Clostridium sulfidigenes 113A isolated from sediments associated with methane hydrate from Krishna Godavari basin.</title>
        <authorList>
            <person name="Honkalas V.S."/>
            <person name="Dabir A.P."/>
            <person name="Arora P."/>
            <person name="Dhakephalkar P.K."/>
        </authorList>
    </citation>
    <scope>NUCLEOTIDE SEQUENCE [LARGE SCALE GENOMIC DNA]</scope>
    <source>
        <strain evidence="1 2">113A</strain>
    </source>
</reference>
<gene>
    <name evidence="1" type="ORF">IO99_16615</name>
</gene>
<name>A0A084J820_9CLOT</name>
<evidence type="ECO:0000313" key="2">
    <source>
        <dbReference type="Proteomes" id="UP000028542"/>
    </source>
</evidence>
<dbReference type="eggNOG" id="COG2172">
    <property type="taxonomic scope" value="Bacteria"/>
</dbReference>
<dbReference type="Proteomes" id="UP000028542">
    <property type="component" value="Unassembled WGS sequence"/>
</dbReference>
<accession>A0A084J820</accession>
<sequence>MKHLRQRNIKILSELTSYLVRIGCSDLHIDFNTKGDITYISFTSVNPDISEQILNDLTSQLNMPRRQDIEEYYWALNGDNDSSSELSLVGMMTDSVDVNYTNDVLKISLTRLK</sequence>
<protein>
    <submittedName>
        <fullName evidence="1">Uncharacterized protein</fullName>
    </submittedName>
</protein>
<evidence type="ECO:0000313" key="1">
    <source>
        <dbReference type="EMBL" id="KEZ85104.1"/>
    </source>
</evidence>
<organism evidence="1 2">
    <name type="scientific">Clostridium sulfidigenes</name>
    <dbReference type="NCBI Taxonomy" id="318464"/>
    <lineage>
        <taxon>Bacteria</taxon>
        <taxon>Bacillati</taxon>
        <taxon>Bacillota</taxon>
        <taxon>Clostridia</taxon>
        <taxon>Eubacteriales</taxon>
        <taxon>Clostridiaceae</taxon>
        <taxon>Clostridium</taxon>
    </lineage>
</organism>
<dbReference type="EMBL" id="JPMD01000044">
    <property type="protein sequence ID" value="KEZ85104.1"/>
    <property type="molecule type" value="Genomic_DNA"/>
</dbReference>
<keyword evidence="2" id="KW-1185">Reference proteome</keyword>
<dbReference type="STRING" id="318464.IO99_16615"/>
<dbReference type="RefSeq" id="WP_035135210.1">
    <property type="nucleotide sequence ID" value="NZ_JBQHQR010000028.1"/>
</dbReference>